<dbReference type="RefSeq" id="WP_107866083.1">
    <property type="nucleotide sequence ID" value="NZ_QAON01000010.1"/>
</dbReference>
<dbReference type="SFLD" id="SFLDS00019">
    <property type="entry name" value="Glutathione_Transferase_(cytos"/>
    <property type="match status" value="1"/>
</dbReference>
<accession>A0A2T5IYF6</accession>
<dbReference type="EMBL" id="QAON01000010">
    <property type="protein sequence ID" value="PTQ88924.1"/>
    <property type="molecule type" value="Genomic_DNA"/>
</dbReference>
<feature type="domain" description="GST C-terminal" evidence="2">
    <location>
        <begin position="85"/>
        <end position="226"/>
    </location>
</feature>
<reference evidence="3 4" key="1">
    <citation type="submission" date="2018-04" db="EMBL/GenBank/DDBJ databases">
        <title>Genomic Encyclopedia of Archaeal and Bacterial Type Strains, Phase II (KMG-II): from individual species to whole genera.</title>
        <authorList>
            <person name="Goeker M."/>
        </authorList>
    </citation>
    <scope>NUCLEOTIDE SEQUENCE [LARGE SCALE GENOMIC DNA]</scope>
    <source>
        <strain evidence="3 4">DSM 5822</strain>
    </source>
</reference>
<feature type="domain" description="GST N-terminal" evidence="1">
    <location>
        <begin position="2"/>
        <end position="79"/>
    </location>
</feature>
<dbReference type="InterPro" id="IPR010987">
    <property type="entry name" value="Glutathione-S-Trfase_C-like"/>
</dbReference>
<dbReference type="GO" id="GO:0005737">
    <property type="term" value="C:cytoplasm"/>
    <property type="evidence" value="ECO:0007669"/>
    <property type="project" value="TreeGrafter"/>
</dbReference>
<dbReference type="SUPFAM" id="SSF47616">
    <property type="entry name" value="GST C-terminal domain-like"/>
    <property type="match status" value="1"/>
</dbReference>
<sequence length="226" mass="26119">MTKPILHQWEISPFCQKVAKALQHKGIAYEVVNYNGVLGSKVPRLSKVGKLPVLDIDGQRIQDSTRIARYLDELFPDAPRLYPEQTLAKTQVEIWEDWSDEYLYWYEVYFRVNDDVALAHAVQISTMGRPAYERKLLKPLLKTALSAQLYMQGLGRMAKTDVEAEFFRHLDRLESVLTLSTWLVGEQRTIADIAVATQLNEMLRTSVPMRAAITKRQKLMHWLSRV</sequence>
<dbReference type="InterPro" id="IPR040079">
    <property type="entry name" value="Glutathione_S-Trfase"/>
</dbReference>
<dbReference type="PANTHER" id="PTHR43968">
    <property type="match status" value="1"/>
</dbReference>
<dbReference type="InterPro" id="IPR050983">
    <property type="entry name" value="GST_Omega/HSP26"/>
</dbReference>
<evidence type="ECO:0000259" key="1">
    <source>
        <dbReference type="PROSITE" id="PS50404"/>
    </source>
</evidence>
<dbReference type="SUPFAM" id="SSF52833">
    <property type="entry name" value="Thioredoxin-like"/>
    <property type="match status" value="1"/>
</dbReference>
<comment type="caution">
    <text evidence="3">The sequence shown here is derived from an EMBL/GenBank/DDBJ whole genome shotgun (WGS) entry which is preliminary data.</text>
</comment>
<dbReference type="Gene3D" id="1.20.1050.10">
    <property type="match status" value="1"/>
</dbReference>
<dbReference type="GO" id="GO:0016740">
    <property type="term" value="F:transferase activity"/>
    <property type="evidence" value="ECO:0007669"/>
    <property type="project" value="UniProtKB-KW"/>
</dbReference>
<dbReference type="PANTHER" id="PTHR43968:SF6">
    <property type="entry name" value="GLUTATHIONE S-TRANSFERASE OMEGA"/>
    <property type="match status" value="1"/>
</dbReference>
<dbReference type="Gene3D" id="3.40.30.10">
    <property type="entry name" value="Glutaredoxin"/>
    <property type="match status" value="1"/>
</dbReference>
<dbReference type="PROSITE" id="PS50405">
    <property type="entry name" value="GST_CTER"/>
    <property type="match status" value="1"/>
</dbReference>
<name>A0A2T5IYF6_9GAMM</name>
<dbReference type="CDD" id="cd00570">
    <property type="entry name" value="GST_N_family"/>
    <property type="match status" value="1"/>
</dbReference>
<dbReference type="InterPro" id="IPR004045">
    <property type="entry name" value="Glutathione_S-Trfase_N"/>
</dbReference>
<dbReference type="InterPro" id="IPR036282">
    <property type="entry name" value="Glutathione-S-Trfase_C_sf"/>
</dbReference>
<gene>
    <name evidence="3" type="ORF">C8N29_11073</name>
</gene>
<evidence type="ECO:0000313" key="4">
    <source>
        <dbReference type="Proteomes" id="UP000244223"/>
    </source>
</evidence>
<dbReference type="Proteomes" id="UP000244223">
    <property type="component" value="Unassembled WGS sequence"/>
</dbReference>
<dbReference type="Pfam" id="PF13417">
    <property type="entry name" value="GST_N_3"/>
    <property type="match status" value="1"/>
</dbReference>
<keyword evidence="4" id="KW-1185">Reference proteome</keyword>
<dbReference type="AlphaFoldDB" id="A0A2T5IYF6"/>
<protein>
    <submittedName>
        <fullName evidence="3">Glutathione S-transferase</fullName>
    </submittedName>
</protein>
<dbReference type="InterPro" id="IPR036249">
    <property type="entry name" value="Thioredoxin-like_sf"/>
</dbReference>
<dbReference type="OrthoDB" id="9782992at2"/>
<evidence type="ECO:0000259" key="2">
    <source>
        <dbReference type="PROSITE" id="PS50405"/>
    </source>
</evidence>
<keyword evidence="3" id="KW-0808">Transferase</keyword>
<dbReference type="PROSITE" id="PS50404">
    <property type="entry name" value="GST_NTER"/>
    <property type="match status" value="1"/>
</dbReference>
<dbReference type="Pfam" id="PF13410">
    <property type="entry name" value="GST_C_2"/>
    <property type="match status" value="1"/>
</dbReference>
<organism evidence="3 4">
    <name type="scientific">Agitococcus lubricus</name>
    <dbReference type="NCBI Taxonomy" id="1077255"/>
    <lineage>
        <taxon>Bacteria</taxon>
        <taxon>Pseudomonadati</taxon>
        <taxon>Pseudomonadota</taxon>
        <taxon>Gammaproteobacteria</taxon>
        <taxon>Moraxellales</taxon>
        <taxon>Moraxellaceae</taxon>
        <taxon>Agitococcus</taxon>
    </lineage>
</organism>
<proteinExistence type="predicted"/>
<evidence type="ECO:0000313" key="3">
    <source>
        <dbReference type="EMBL" id="PTQ88924.1"/>
    </source>
</evidence>